<dbReference type="RefSeq" id="WP_172176511.1">
    <property type="nucleotide sequence ID" value="NZ_CASGIA010000021.1"/>
</dbReference>
<dbReference type="Pfam" id="PF00999">
    <property type="entry name" value="Na_H_Exchanger"/>
    <property type="match status" value="1"/>
</dbReference>
<feature type="transmembrane region" description="Helical" evidence="8">
    <location>
        <begin position="39"/>
        <end position="57"/>
    </location>
</feature>
<keyword evidence="11" id="KW-1185">Reference proteome</keyword>
<comment type="caution">
    <text evidence="10">The sequence shown here is derived from an EMBL/GenBank/DDBJ whole genome shotgun (WGS) entry which is preliminary data.</text>
</comment>
<feature type="transmembrane region" description="Helical" evidence="8">
    <location>
        <begin position="154"/>
        <end position="178"/>
    </location>
</feature>
<dbReference type="Gene3D" id="3.40.50.620">
    <property type="entry name" value="HUPs"/>
    <property type="match status" value="1"/>
</dbReference>
<organism evidence="10 11">
    <name type="scientific">Xylanibacter rodentium</name>
    <dbReference type="NCBI Taxonomy" id="2736289"/>
    <lineage>
        <taxon>Bacteria</taxon>
        <taxon>Pseudomonadati</taxon>
        <taxon>Bacteroidota</taxon>
        <taxon>Bacteroidia</taxon>
        <taxon>Bacteroidales</taxon>
        <taxon>Prevotellaceae</taxon>
        <taxon>Xylanibacter</taxon>
    </lineage>
</organism>
<accession>A0ABX2ASM7</accession>
<keyword evidence="5 8" id="KW-1133">Transmembrane helix</keyword>
<dbReference type="InterPro" id="IPR038770">
    <property type="entry name" value="Na+/solute_symporter_sf"/>
</dbReference>
<evidence type="ECO:0000256" key="1">
    <source>
        <dbReference type="ARBA" id="ARBA00004141"/>
    </source>
</evidence>
<protein>
    <submittedName>
        <fullName evidence="10">Cation:proton antiporter</fullName>
    </submittedName>
</protein>
<dbReference type="InterPro" id="IPR006153">
    <property type="entry name" value="Cation/H_exchanger_TM"/>
</dbReference>
<evidence type="ECO:0000313" key="11">
    <source>
        <dbReference type="Proteomes" id="UP001193734"/>
    </source>
</evidence>
<evidence type="ECO:0000256" key="5">
    <source>
        <dbReference type="ARBA" id="ARBA00022989"/>
    </source>
</evidence>
<dbReference type="EMBL" id="JABKKE010000004">
    <property type="protein sequence ID" value="NPE13410.1"/>
    <property type="molecule type" value="Genomic_DNA"/>
</dbReference>
<comment type="subcellular location">
    <subcellularLocation>
        <location evidence="1">Membrane</location>
        <topology evidence="1">Multi-pass membrane protein</topology>
    </subcellularLocation>
</comment>
<feature type="transmembrane region" description="Helical" evidence="8">
    <location>
        <begin position="369"/>
        <end position="389"/>
    </location>
</feature>
<name>A0ABX2ASM7_9BACT</name>
<keyword evidence="4 8" id="KW-0812">Transmembrane</keyword>
<dbReference type="PANTHER" id="PTHR43562">
    <property type="entry name" value="NAPA-TYPE SODIUM/HYDROGEN ANTIPORTER"/>
    <property type="match status" value="1"/>
</dbReference>
<dbReference type="SUPFAM" id="SSF52402">
    <property type="entry name" value="Adenine nucleotide alpha hydrolases-like"/>
    <property type="match status" value="1"/>
</dbReference>
<dbReference type="GeneID" id="82156836"/>
<evidence type="ECO:0000256" key="4">
    <source>
        <dbReference type="ARBA" id="ARBA00022692"/>
    </source>
</evidence>
<evidence type="ECO:0000256" key="2">
    <source>
        <dbReference type="ARBA" id="ARBA00022448"/>
    </source>
</evidence>
<feature type="domain" description="Cation/H+ exchanger transmembrane" evidence="9">
    <location>
        <begin position="23"/>
        <end position="388"/>
    </location>
</feature>
<keyword evidence="6" id="KW-0406">Ion transport</keyword>
<dbReference type="PANTHER" id="PTHR43562:SF4">
    <property type="entry name" value="NA(+)_H(+) ANTIPORTER NHAS5"/>
    <property type="match status" value="1"/>
</dbReference>
<reference evidence="10 11" key="1">
    <citation type="submission" date="2020-05" db="EMBL/GenBank/DDBJ databases">
        <title>Distinct polysaccharide utilization as determinants for interspecies competition between intestinal Prevotella spp.</title>
        <authorList>
            <person name="Galvez E.J.C."/>
            <person name="Iljazovic A."/>
            <person name="Strowig T."/>
        </authorList>
    </citation>
    <scope>NUCLEOTIDE SEQUENCE [LARGE SCALE GENOMIC DNA]</scope>
    <source>
        <strain evidence="10 11">PROD</strain>
    </source>
</reference>
<feature type="transmembrane region" description="Helical" evidence="8">
    <location>
        <begin position="335"/>
        <end position="357"/>
    </location>
</feature>
<keyword evidence="2" id="KW-0813">Transport</keyword>
<feature type="transmembrane region" description="Helical" evidence="8">
    <location>
        <begin position="184"/>
        <end position="204"/>
    </location>
</feature>
<evidence type="ECO:0000256" key="3">
    <source>
        <dbReference type="ARBA" id="ARBA00022449"/>
    </source>
</evidence>
<feature type="transmembrane region" description="Helical" evidence="8">
    <location>
        <begin position="242"/>
        <end position="259"/>
    </location>
</feature>
<dbReference type="Gene3D" id="1.20.1530.20">
    <property type="match status" value="1"/>
</dbReference>
<keyword evidence="3" id="KW-0050">Antiport</keyword>
<sequence length="710" mass="79063">MPDISHYFPITDPTLIFFVVLCIILFAPIIMGKLRIPHIIGMVLAGIAVGRYGLNILERDSSFELFGKVGVLYIMFLAGLEMNLQDIMRRKLRFMIFGLLTFTIPFAMAYLTGIYLLGYSPTTSLLLSCILAANTLIAYPIVCRYGLQRHPSVALSVGSSMIALALSLLVLAAIVGAHNGEAGGMFWGLFVIKVALFCVGASVLLPRLTRWFFRRYADAVMLYIYVLSVLFLSAAASEMCGLEGIFGAFIAGLILNRFIPRLSPLMNRIEFIGNALFIPYFLIGVGMLINIRVLFDGLDTLWVVLCMVVVGTLSKAIAAYVSCISFKKPLLSGHMMFGLTEAHAAGGIAMTMVGMHLKMDDGSYLVDANMLNGVVMMILFTCIISSVVVENSARRILLREKMQPEETEKTGDDEKILLPLQHAEDADSLVHLAILTSNRKLNRGLIGLNVVYDNIYSGRNRNAGLKLLAHAEAVAGSADVRMQTQSRLAINIANGIKHAFKENDASEIIMGLHRRTDPGDSFWGAYTQGLITDINRQIMICRIIQPLGTLRRIHVAVPSRVEFEAGFYRWIERLSRLASNLGCRMIFHGRKETMTLINEYIQNRHPDVRAEYELMQHWKSITQLATQINNDHLLVVITARPGTVSYKPAFENLPEELTACFPSCNLMIVYPDQNGQPQDAMTFTAPQHQEQQESAYSSIMKWINNKRGRA</sequence>
<gene>
    <name evidence="10" type="ORF">HPS55_03565</name>
</gene>
<feature type="transmembrane region" description="Helical" evidence="8">
    <location>
        <begin position="301"/>
        <end position="323"/>
    </location>
</feature>
<evidence type="ECO:0000313" key="10">
    <source>
        <dbReference type="EMBL" id="NPE13410.1"/>
    </source>
</evidence>
<feature type="transmembrane region" description="Helical" evidence="8">
    <location>
        <begin position="216"/>
        <end position="236"/>
    </location>
</feature>
<feature type="transmembrane region" description="Helical" evidence="8">
    <location>
        <begin position="271"/>
        <end position="295"/>
    </location>
</feature>
<dbReference type="InterPro" id="IPR014729">
    <property type="entry name" value="Rossmann-like_a/b/a_fold"/>
</dbReference>
<evidence type="ECO:0000256" key="8">
    <source>
        <dbReference type="SAM" id="Phobius"/>
    </source>
</evidence>
<feature type="transmembrane region" description="Helical" evidence="8">
    <location>
        <begin position="15"/>
        <end position="32"/>
    </location>
</feature>
<keyword evidence="7 8" id="KW-0472">Membrane</keyword>
<feature type="transmembrane region" description="Helical" evidence="8">
    <location>
        <begin position="123"/>
        <end position="142"/>
    </location>
</feature>
<dbReference type="Proteomes" id="UP001193734">
    <property type="component" value="Unassembled WGS sequence"/>
</dbReference>
<proteinExistence type="predicted"/>
<feature type="transmembrane region" description="Helical" evidence="8">
    <location>
        <begin position="94"/>
        <end position="117"/>
    </location>
</feature>
<evidence type="ECO:0000259" key="9">
    <source>
        <dbReference type="Pfam" id="PF00999"/>
    </source>
</evidence>
<evidence type="ECO:0000256" key="7">
    <source>
        <dbReference type="ARBA" id="ARBA00023136"/>
    </source>
</evidence>
<evidence type="ECO:0000256" key="6">
    <source>
        <dbReference type="ARBA" id="ARBA00023065"/>
    </source>
</evidence>
<feature type="transmembrane region" description="Helical" evidence="8">
    <location>
        <begin position="63"/>
        <end position="82"/>
    </location>
</feature>